<feature type="transmembrane region" description="Helical" evidence="8">
    <location>
        <begin position="135"/>
        <end position="153"/>
    </location>
</feature>
<dbReference type="EMBL" id="CP032550">
    <property type="protein sequence ID" value="QGU27460.1"/>
    <property type="molecule type" value="Genomic_DNA"/>
</dbReference>
<feature type="transmembrane region" description="Helical" evidence="8">
    <location>
        <begin position="276"/>
        <end position="294"/>
    </location>
</feature>
<dbReference type="SUPFAM" id="SSF103481">
    <property type="entry name" value="Multidrug resistance efflux transporter EmrE"/>
    <property type="match status" value="2"/>
</dbReference>
<dbReference type="OrthoDB" id="369870at2"/>
<dbReference type="InterPro" id="IPR000620">
    <property type="entry name" value="EamA_dom"/>
</dbReference>
<evidence type="ECO:0000256" key="3">
    <source>
        <dbReference type="ARBA" id="ARBA00022448"/>
    </source>
</evidence>
<keyword evidence="4" id="KW-1003">Cell membrane</keyword>
<dbReference type="NCBIfam" id="TIGR00688">
    <property type="entry name" value="rarD"/>
    <property type="match status" value="1"/>
</dbReference>
<feature type="transmembrane region" description="Helical" evidence="8">
    <location>
        <begin position="194"/>
        <end position="213"/>
    </location>
</feature>
<feature type="transmembrane region" description="Helical" evidence="8">
    <location>
        <begin position="21"/>
        <end position="40"/>
    </location>
</feature>
<dbReference type="GO" id="GO:0005886">
    <property type="term" value="C:plasma membrane"/>
    <property type="evidence" value="ECO:0007669"/>
    <property type="project" value="UniProtKB-SubCell"/>
</dbReference>
<sequence length="314" mass="33497">MTGPAPSAPDRERMLGTGYGFGAYLLWGVLPLYFVLLAPTGPWEVVAWRVLLSLVFCALLLTVTRGWGRMAAVLRNRRLALWTAIAGVLIYVNWQTFLIATLTGHVIESSLGYFINPIVTVLLAVLVLHERLRPAQWAAIGIAAVAVAVIVIAYGSVPWISLLLSASFGFYGLVKNRIGGAVDAVSGLAIETAWLTPVAVVQLVVVAMTTGLTYGSVSILHTVMLSLAGVATAIPLLLFAAGARRVSLTTIGLLQFIAPILQFLCGVVVLGEPMPLERWIGFGIVWVALAVLSFDMVQNARRSRQAAPVADPVG</sequence>
<evidence type="ECO:0000256" key="5">
    <source>
        <dbReference type="ARBA" id="ARBA00022692"/>
    </source>
</evidence>
<evidence type="ECO:0000259" key="9">
    <source>
        <dbReference type="Pfam" id="PF00892"/>
    </source>
</evidence>
<keyword evidence="7 8" id="KW-0472">Membrane</keyword>
<dbReference type="Proteomes" id="UP000422989">
    <property type="component" value="Chromosome"/>
</dbReference>
<evidence type="ECO:0000256" key="1">
    <source>
        <dbReference type="ARBA" id="ARBA00004651"/>
    </source>
</evidence>
<organism evidence="10 11">
    <name type="scientific">Microbacterium oryzae</name>
    <dbReference type="NCBI Taxonomy" id="743009"/>
    <lineage>
        <taxon>Bacteria</taxon>
        <taxon>Bacillati</taxon>
        <taxon>Actinomycetota</taxon>
        <taxon>Actinomycetes</taxon>
        <taxon>Micrococcales</taxon>
        <taxon>Microbacteriaceae</taxon>
        <taxon>Microbacterium</taxon>
    </lineage>
</organism>
<dbReference type="PANTHER" id="PTHR32322:SF2">
    <property type="entry name" value="EAMA DOMAIN-CONTAINING PROTEIN"/>
    <property type="match status" value="1"/>
</dbReference>
<feature type="transmembrane region" description="Helical" evidence="8">
    <location>
        <begin position="46"/>
        <end position="67"/>
    </location>
</feature>
<name>A0A6I6E4U2_9MICO</name>
<evidence type="ECO:0000256" key="4">
    <source>
        <dbReference type="ARBA" id="ARBA00022475"/>
    </source>
</evidence>
<evidence type="ECO:0000256" key="6">
    <source>
        <dbReference type="ARBA" id="ARBA00022989"/>
    </source>
</evidence>
<reference evidence="10 11" key="1">
    <citation type="submission" date="2018-09" db="EMBL/GenBank/DDBJ databases">
        <title>Whole genome sequencing of Microbacterium oryzae strain MB-10T.</title>
        <authorList>
            <person name="Das S.K."/>
        </authorList>
    </citation>
    <scope>NUCLEOTIDE SEQUENCE [LARGE SCALE GENOMIC DNA]</scope>
    <source>
        <strain evidence="10 11">MB-10</strain>
    </source>
</reference>
<feature type="transmembrane region" description="Helical" evidence="8">
    <location>
        <begin position="251"/>
        <end position="270"/>
    </location>
</feature>
<feature type="transmembrane region" description="Helical" evidence="8">
    <location>
        <begin position="79"/>
        <end position="99"/>
    </location>
</feature>
<keyword evidence="11" id="KW-1185">Reference proteome</keyword>
<keyword evidence="3" id="KW-0813">Transport</keyword>
<feature type="transmembrane region" description="Helical" evidence="8">
    <location>
        <begin position="219"/>
        <end position="239"/>
    </location>
</feature>
<evidence type="ECO:0000256" key="2">
    <source>
        <dbReference type="ARBA" id="ARBA00007362"/>
    </source>
</evidence>
<proteinExistence type="inferred from homology"/>
<evidence type="ECO:0000256" key="7">
    <source>
        <dbReference type="ARBA" id="ARBA00023136"/>
    </source>
</evidence>
<evidence type="ECO:0000313" key="10">
    <source>
        <dbReference type="EMBL" id="QGU27460.1"/>
    </source>
</evidence>
<keyword evidence="5 8" id="KW-0812">Transmembrane</keyword>
<evidence type="ECO:0000256" key="8">
    <source>
        <dbReference type="SAM" id="Phobius"/>
    </source>
</evidence>
<feature type="transmembrane region" description="Helical" evidence="8">
    <location>
        <begin position="159"/>
        <end position="174"/>
    </location>
</feature>
<dbReference type="KEGG" id="moj:D7D94_07130"/>
<feature type="transmembrane region" description="Helical" evidence="8">
    <location>
        <begin position="111"/>
        <end position="128"/>
    </location>
</feature>
<accession>A0A6I6E4U2</accession>
<dbReference type="AlphaFoldDB" id="A0A6I6E4U2"/>
<comment type="subcellular location">
    <subcellularLocation>
        <location evidence="1">Cell membrane</location>
        <topology evidence="1">Multi-pass membrane protein</topology>
    </subcellularLocation>
</comment>
<dbReference type="Pfam" id="PF00892">
    <property type="entry name" value="EamA"/>
    <property type="match status" value="1"/>
</dbReference>
<dbReference type="InterPro" id="IPR004626">
    <property type="entry name" value="RarD"/>
</dbReference>
<gene>
    <name evidence="10" type="primary">rarD</name>
    <name evidence="10" type="ORF">D7D94_07130</name>
</gene>
<dbReference type="InterPro" id="IPR050638">
    <property type="entry name" value="AA-Vitamin_Transporters"/>
</dbReference>
<keyword evidence="6 8" id="KW-1133">Transmembrane helix</keyword>
<comment type="similarity">
    <text evidence="2">Belongs to the EamA transporter family.</text>
</comment>
<dbReference type="PANTHER" id="PTHR32322">
    <property type="entry name" value="INNER MEMBRANE TRANSPORTER"/>
    <property type="match status" value="1"/>
</dbReference>
<dbReference type="RefSeq" id="WP_156241957.1">
    <property type="nucleotide sequence ID" value="NZ_BAAAZL010000004.1"/>
</dbReference>
<evidence type="ECO:0000313" key="11">
    <source>
        <dbReference type="Proteomes" id="UP000422989"/>
    </source>
</evidence>
<dbReference type="InterPro" id="IPR037185">
    <property type="entry name" value="EmrE-like"/>
</dbReference>
<feature type="domain" description="EamA" evidence="9">
    <location>
        <begin position="16"/>
        <end position="151"/>
    </location>
</feature>
<protein>
    <submittedName>
        <fullName evidence="10">EamA family transporter RarD</fullName>
    </submittedName>
</protein>